<evidence type="ECO:0000256" key="6">
    <source>
        <dbReference type="ARBA" id="ARBA00023242"/>
    </source>
</evidence>
<evidence type="ECO:0000313" key="10">
    <source>
        <dbReference type="Proteomes" id="UP001153737"/>
    </source>
</evidence>
<gene>
    <name evidence="9" type="ORF">PHAECO_LOCUS13138</name>
</gene>
<feature type="domain" description="C2H2-type" evidence="8">
    <location>
        <begin position="224"/>
        <end position="251"/>
    </location>
</feature>
<dbReference type="OrthoDB" id="6077919at2759"/>
<dbReference type="SMART" id="SM00355">
    <property type="entry name" value="ZnF_C2H2"/>
    <property type="match status" value="7"/>
</dbReference>
<organism evidence="9 10">
    <name type="scientific">Phaedon cochleariae</name>
    <name type="common">Mustard beetle</name>
    <dbReference type="NCBI Taxonomy" id="80249"/>
    <lineage>
        <taxon>Eukaryota</taxon>
        <taxon>Metazoa</taxon>
        <taxon>Ecdysozoa</taxon>
        <taxon>Arthropoda</taxon>
        <taxon>Hexapoda</taxon>
        <taxon>Insecta</taxon>
        <taxon>Pterygota</taxon>
        <taxon>Neoptera</taxon>
        <taxon>Endopterygota</taxon>
        <taxon>Coleoptera</taxon>
        <taxon>Polyphaga</taxon>
        <taxon>Cucujiformia</taxon>
        <taxon>Chrysomeloidea</taxon>
        <taxon>Chrysomelidae</taxon>
        <taxon>Chrysomelinae</taxon>
        <taxon>Chrysomelini</taxon>
        <taxon>Phaedon</taxon>
    </lineage>
</organism>
<evidence type="ECO:0000256" key="3">
    <source>
        <dbReference type="ARBA" id="ARBA00022737"/>
    </source>
</evidence>
<dbReference type="GO" id="GO:0008270">
    <property type="term" value="F:zinc ion binding"/>
    <property type="evidence" value="ECO:0007669"/>
    <property type="project" value="UniProtKB-KW"/>
</dbReference>
<evidence type="ECO:0000256" key="2">
    <source>
        <dbReference type="ARBA" id="ARBA00022723"/>
    </source>
</evidence>
<keyword evidence="5" id="KW-0862">Zinc</keyword>
<keyword evidence="6" id="KW-0539">Nucleus</keyword>
<feature type="domain" description="C2H2-type" evidence="8">
    <location>
        <begin position="284"/>
        <end position="311"/>
    </location>
</feature>
<evidence type="ECO:0000256" key="4">
    <source>
        <dbReference type="ARBA" id="ARBA00022771"/>
    </source>
</evidence>
<dbReference type="InterPro" id="IPR012934">
    <property type="entry name" value="Znf_AD"/>
</dbReference>
<dbReference type="Gene3D" id="3.30.160.60">
    <property type="entry name" value="Classic Zinc Finger"/>
    <property type="match status" value="6"/>
</dbReference>
<accession>A0A9N9X5L0</accession>
<dbReference type="FunFam" id="3.30.160.60:FF:000446">
    <property type="entry name" value="Zinc finger protein"/>
    <property type="match status" value="1"/>
</dbReference>
<evidence type="ECO:0000256" key="5">
    <source>
        <dbReference type="ARBA" id="ARBA00022833"/>
    </source>
</evidence>
<dbReference type="EMBL" id="OU896715">
    <property type="protein sequence ID" value="CAG9825008.1"/>
    <property type="molecule type" value="Genomic_DNA"/>
</dbReference>
<keyword evidence="3" id="KW-0677">Repeat</keyword>
<dbReference type="AlphaFoldDB" id="A0A9N9X5L0"/>
<dbReference type="InterPro" id="IPR036236">
    <property type="entry name" value="Znf_C2H2_sf"/>
</dbReference>
<proteinExistence type="predicted"/>
<dbReference type="FunFam" id="3.30.160.60:FF:000925">
    <property type="entry name" value="Zinc finger protein 668"/>
    <property type="match status" value="1"/>
</dbReference>
<dbReference type="SUPFAM" id="SSF57667">
    <property type="entry name" value="beta-beta-alpha zinc fingers"/>
    <property type="match status" value="4"/>
</dbReference>
<dbReference type="Proteomes" id="UP001153737">
    <property type="component" value="Chromosome 9"/>
</dbReference>
<feature type="domain" description="C2H2-type" evidence="8">
    <location>
        <begin position="196"/>
        <end position="223"/>
    </location>
</feature>
<dbReference type="FunFam" id="3.30.160.60:FF:001498">
    <property type="entry name" value="Zinc finger protein 404"/>
    <property type="match status" value="1"/>
</dbReference>
<dbReference type="Pfam" id="PF00096">
    <property type="entry name" value="zf-C2H2"/>
    <property type="match status" value="3"/>
</dbReference>
<keyword evidence="10" id="KW-1185">Reference proteome</keyword>
<dbReference type="GO" id="GO:0005634">
    <property type="term" value="C:nucleus"/>
    <property type="evidence" value="ECO:0007669"/>
    <property type="project" value="UniProtKB-SubCell"/>
</dbReference>
<keyword evidence="4 7" id="KW-0863">Zinc-finger</keyword>
<dbReference type="SMART" id="SM00868">
    <property type="entry name" value="zf-AD"/>
    <property type="match status" value="1"/>
</dbReference>
<evidence type="ECO:0000256" key="1">
    <source>
        <dbReference type="ARBA" id="ARBA00004123"/>
    </source>
</evidence>
<keyword evidence="2" id="KW-0479">Metal-binding</keyword>
<dbReference type="PANTHER" id="PTHR24379">
    <property type="entry name" value="KRAB AND ZINC FINGER DOMAIN-CONTAINING"/>
    <property type="match status" value="1"/>
</dbReference>
<dbReference type="PROSITE" id="PS50157">
    <property type="entry name" value="ZINC_FINGER_C2H2_2"/>
    <property type="match status" value="5"/>
</dbReference>
<dbReference type="PANTHER" id="PTHR24379:SF121">
    <property type="entry name" value="C2H2-TYPE DOMAIN-CONTAINING PROTEIN"/>
    <property type="match status" value="1"/>
</dbReference>
<reference evidence="9" key="2">
    <citation type="submission" date="2022-10" db="EMBL/GenBank/DDBJ databases">
        <authorList>
            <consortium name="ENA_rothamsted_submissions"/>
            <consortium name="culmorum"/>
            <person name="King R."/>
        </authorList>
    </citation>
    <scope>NUCLEOTIDE SEQUENCE</scope>
</reference>
<dbReference type="PROSITE" id="PS00028">
    <property type="entry name" value="ZINC_FINGER_C2H2_1"/>
    <property type="match status" value="5"/>
</dbReference>
<reference evidence="9" key="1">
    <citation type="submission" date="2022-01" db="EMBL/GenBank/DDBJ databases">
        <authorList>
            <person name="King R."/>
        </authorList>
    </citation>
    <scope>NUCLEOTIDE SEQUENCE</scope>
</reference>
<dbReference type="InterPro" id="IPR013087">
    <property type="entry name" value="Znf_C2H2_type"/>
</dbReference>
<evidence type="ECO:0000259" key="8">
    <source>
        <dbReference type="PROSITE" id="PS50157"/>
    </source>
</evidence>
<name>A0A9N9X5L0_PHACE</name>
<sequence>MGNPTKPCIICLEMYDEPDLIKLTSTSPENETYMNQMQYALNIDFVFDDSSEICMYCLEDLNKVYQFRKKFDVAVEYWKIYDSKQNSQNALTSDIKLENDGSEGEGSCMESIKKEEIEFVATFACGRCQLMFNSAAKLVSHQCTKPNNPVKQKIPQTKVQPVKQPIEVCCKICECTFDQQWKLNRHITREHRANKYNCAYCGRNFSNSLNLREHEAAHTGTMNYNCEICGKLFLRLSSHKRHLMSHQGKKPKMKPFLCNICGKSFPVSNGMQRHMRTHMGDRRHICKICGKRFMQSTHLKVHLRIHTGEKPYGCHVCHSWFTLPATLRKHLKVHEREGISFVESESNVGQSEDLFQQNDEADEAVQTLVTFG</sequence>
<protein>
    <recommendedName>
        <fullName evidence="8">C2H2-type domain-containing protein</fullName>
    </recommendedName>
</protein>
<evidence type="ECO:0000313" key="9">
    <source>
        <dbReference type="EMBL" id="CAG9825008.1"/>
    </source>
</evidence>
<feature type="domain" description="C2H2-type" evidence="8">
    <location>
        <begin position="312"/>
        <end position="339"/>
    </location>
</feature>
<comment type="subcellular location">
    <subcellularLocation>
        <location evidence="1">Nucleus</location>
    </subcellularLocation>
</comment>
<evidence type="ECO:0000256" key="7">
    <source>
        <dbReference type="PROSITE-ProRule" id="PRU00042"/>
    </source>
</evidence>
<feature type="domain" description="C2H2-type" evidence="8">
    <location>
        <begin position="256"/>
        <end position="283"/>
    </location>
</feature>